<accession>A0A9N9J9Y0</accession>
<feature type="non-terminal residue" evidence="1">
    <location>
        <position position="1"/>
    </location>
</feature>
<organism evidence="1 2">
    <name type="scientific">Funneliformis caledonium</name>
    <dbReference type="NCBI Taxonomy" id="1117310"/>
    <lineage>
        <taxon>Eukaryota</taxon>
        <taxon>Fungi</taxon>
        <taxon>Fungi incertae sedis</taxon>
        <taxon>Mucoromycota</taxon>
        <taxon>Glomeromycotina</taxon>
        <taxon>Glomeromycetes</taxon>
        <taxon>Glomerales</taxon>
        <taxon>Glomeraceae</taxon>
        <taxon>Funneliformis</taxon>
    </lineage>
</organism>
<keyword evidence="2" id="KW-1185">Reference proteome</keyword>
<sequence>ADSCDRRVLVRETAKRNIHVIVEPPMSTATSSREQELLDRIASLEESLNKSVHELDVVSRRLSIGQRILDTRRSKASKIERCFISRYITTVRILKFSVFTETPSKAFSE</sequence>
<evidence type="ECO:0000313" key="1">
    <source>
        <dbReference type="EMBL" id="CAG8772162.1"/>
    </source>
</evidence>
<proteinExistence type="predicted"/>
<protein>
    <submittedName>
        <fullName evidence="1">8976_t:CDS:1</fullName>
    </submittedName>
</protein>
<reference evidence="1" key="1">
    <citation type="submission" date="2021-06" db="EMBL/GenBank/DDBJ databases">
        <authorList>
            <person name="Kallberg Y."/>
            <person name="Tangrot J."/>
            <person name="Rosling A."/>
        </authorList>
    </citation>
    <scope>NUCLEOTIDE SEQUENCE</scope>
    <source>
        <strain evidence="1">UK204</strain>
    </source>
</reference>
<comment type="caution">
    <text evidence="1">The sequence shown here is derived from an EMBL/GenBank/DDBJ whole genome shotgun (WGS) entry which is preliminary data.</text>
</comment>
<feature type="non-terminal residue" evidence="1">
    <location>
        <position position="109"/>
    </location>
</feature>
<dbReference type="AlphaFoldDB" id="A0A9N9J9Y0"/>
<dbReference type="EMBL" id="CAJVPQ010027972">
    <property type="protein sequence ID" value="CAG8772162.1"/>
    <property type="molecule type" value="Genomic_DNA"/>
</dbReference>
<name>A0A9N9J9Y0_9GLOM</name>
<gene>
    <name evidence="1" type="ORF">FCALED_LOCUS17602</name>
</gene>
<dbReference type="Proteomes" id="UP000789570">
    <property type="component" value="Unassembled WGS sequence"/>
</dbReference>
<evidence type="ECO:0000313" key="2">
    <source>
        <dbReference type="Proteomes" id="UP000789570"/>
    </source>
</evidence>
<dbReference type="OrthoDB" id="2673191at2759"/>